<dbReference type="EC" id="3.6.1.-" evidence="8"/>
<evidence type="ECO:0000256" key="2">
    <source>
        <dbReference type="ARBA" id="ARBA00022692"/>
    </source>
</evidence>
<feature type="active site" evidence="8">
    <location>
        <position position="285"/>
    </location>
</feature>
<feature type="transmembrane region" description="Helical" evidence="9">
    <location>
        <begin position="265"/>
        <end position="285"/>
    </location>
</feature>
<keyword evidence="3 8" id="KW-0378">Hydrolase</keyword>
<reference evidence="10 11" key="1">
    <citation type="journal article" date="2015" name="Environ. Microbiol.">
        <title>Metagenome sequence of Elaphomyces granulatus from sporocarp tissue reveals Ascomycota ectomycorrhizal fingerprints of genome expansion and a Proteobacteria-rich microbiome.</title>
        <authorList>
            <person name="Quandt C.A."/>
            <person name="Kohler A."/>
            <person name="Hesse C.N."/>
            <person name="Sharpton T.J."/>
            <person name="Martin F."/>
            <person name="Spatafora J.W."/>
        </authorList>
    </citation>
    <scope>NUCLEOTIDE SEQUENCE [LARGE SCALE GENOMIC DNA]</scope>
    <source>
        <strain evidence="10 11">OSC145934</strain>
    </source>
</reference>
<evidence type="ECO:0000256" key="7">
    <source>
        <dbReference type="ARBA" id="ARBA00023136"/>
    </source>
</evidence>
<comment type="similarity">
    <text evidence="8">Belongs to the FIT family. Fungal FIT2B/SCS3 subfamily.</text>
</comment>
<name>A0A232LT22_9EURO</name>
<comment type="function">
    <text evidence="8">Fatty acyl-coenzyme A (CoA) diphosphatase that hydrolyzes fatty acyl-CoA to yield acyl-4'-phosphopantetheine and adenosine 3',5'-bisphosphate. Preferentially hydrolyzes unsaturated long-chain acyl-CoA substrates in the endoplasmic reticulum (ER) lumen. This catalytic activity is required for maintaining ER structure and for lipid droplets (LDs) biogenesis, which are lipid storage organelles involved in maintaining lipid and energy homeostasis. May directly bind to diacylglycerol (DAGs) and triacylglycerol, which is also important for LD biogenesis. May support directional budding of nacent LDs from the ER into the cytosol by reducing DAG levels at sites of LD formation. May play a role in the regulation of cell morphology and cytoskeletal organization. Involved in phospholipid biosynthesis.</text>
</comment>
<dbReference type="GO" id="GO:0005789">
    <property type="term" value="C:endoplasmic reticulum membrane"/>
    <property type="evidence" value="ECO:0007669"/>
    <property type="project" value="UniProtKB-SubCell"/>
</dbReference>
<comment type="catalytic activity">
    <reaction evidence="8">
        <text>an acyl-CoA + H2O = an acyl-4'-phosphopantetheine + adenosine 3',5'-bisphosphate + 2 H(+)</text>
        <dbReference type="Rhea" id="RHEA:50044"/>
        <dbReference type="ChEBI" id="CHEBI:15377"/>
        <dbReference type="ChEBI" id="CHEBI:15378"/>
        <dbReference type="ChEBI" id="CHEBI:58342"/>
        <dbReference type="ChEBI" id="CHEBI:58343"/>
        <dbReference type="ChEBI" id="CHEBI:132023"/>
    </reaction>
</comment>
<protein>
    <recommendedName>
        <fullName evidence="8">Acyl-coenzyme A diphosphatase SCS3</fullName>
        <ecNumber evidence="8">3.6.1.-</ecNumber>
    </recommendedName>
    <alternativeName>
        <fullName evidence="8">FIT family protein SCS3</fullName>
    </alternativeName>
</protein>
<organism evidence="10 11">
    <name type="scientific">Elaphomyces granulatus</name>
    <dbReference type="NCBI Taxonomy" id="519963"/>
    <lineage>
        <taxon>Eukaryota</taxon>
        <taxon>Fungi</taxon>
        <taxon>Dikarya</taxon>
        <taxon>Ascomycota</taxon>
        <taxon>Pezizomycotina</taxon>
        <taxon>Eurotiomycetes</taxon>
        <taxon>Eurotiomycetidae</taxon>
        <taxon>Eurotiales</taxon>
        <taxon>Elaphomycetaceae</taxon>
        <taxon>Elaphomyces</taxon>
    </lineage>
</organism>
<keyword evidence="8" id="KW-1208">Phospholipid metabolism</keyword>
<dbReference type="GO" id="GO:0010945">
    <property type="term" value="F:coenzyme A diphosphatase activity"/>
    <property type="evidence" value="ECO:0007669"/>
    <property type="project" value="InterPro"/>
</dbReference>
<comment type="catalytic activity">
    <reaction evidence="8">
        <text>(5Z,8Z,11Z,14Z)-eicosatetraenoyl-CoA + H2O = S-(5Z,8Z,11Z,14Z-eicosatetraenoyl)-4'-phosphopantetheine + adenosine 3',5'-bisphosphate + 2 H(+)</text>
        <dbReference type="Rhea" id="RHEA:65568"/>
        <dbReference type="ChEBI" id="CHEBI:15377"/>
        <dbReference type="ChEBI" id="CHEBI:15378"/>
        <dbReference type="ChEBI" id="CHEBI:57368"/>
        <dbReference type="ChEBI" id="CHEBI:58343"/>
        <dbReference type="ChEBI" id="CHEBI:156554"/>
    </reaction>
</comment>
<evidence type="ECO:0000256" key="8">
    <source>
        <dbReference type="HAMAP-Rule" id="MF_03231"/>
    </source>
</evidence>
<dbReference type="Proteomes" id="UP000243515">
    <property type="component" value="Unassembled WGS sequence"/>
</dbReference>
<evidence type="ECO:0000256" key="6">
    <source>
        <dbReference type="ARBA" id="ARBA00023098"/>
    </source>
</evidence>
<keyword evidence="8" id="KW-0444">Lipid biosynthesis</keyword>
<evidence type="ECO:0000256" key="4">
    <source>
        <dbReference type="ARBA" id="ARBA00022824"/>
    </source>
</evidence>
<dbReference type="EMBL" id="NPHW01004970">
    <property type="protein sequence ID" value="OXV07279.1"/>
    <property type="molecule type" value="Genomic_DNA"/>
</dbReference>
<dbReference type="GO" id="GO:0140042">
    <property type="term" value="P:lipid droplet formation"/>
    <property type="evidence" value="ECO:0007669"/>
    <property type="project" value="UniProtKB-UniRule"/>
</dbReference>
<comment type="catalytic activity">
    <reaction evidence="8">
        <text>hexadecanoyl-CoA + H2O = S-hexadecanoyl-4'-phosphopantetheine + adenosine 3',5'-bisphosphate + 2 H(+)</text>
        <dbReference type="Rhea" id="RHEA:50032"/>
        <dbReference type="ChEBI" id="CHEBI:15377"/>
        <dbReference type="ChEBI" id="CHEBI:15378"/>
        <dbReference type="ChEBI" id="CHEBI:57379"/>
        <dbReference type="ChEBI" id="CHEBI:58343"/>
        <dbReference type="ChEBI" id="CHEBI:132018"/>
    </reaction>
</comment>
<dbReference type="AlphaFoldDB" id="A0A232LT22"/>
<keyword evidence="11" id="KW-1185">Reference proteome</keyword>
<evidence type="ECO:0000313" key="10">
    <source>
        <dbReference type="EMBL" id="OXV07279.1"/>
    </source>
</evidence>
<dbReference type="Pfam" id="PF10261">
    <property type="entry name" value="FIT"/>
    <property type="match status" value="1"/>
</dbReference>
<keyword evidence="4 8" id="KW-0256">Endoplasmic reticulum</keyword>
<feature type="transmembrane region" description="Helical" evidence="9">
    <location>
        <begin position="27"/>
        <end position="46"/>
    </location>
</feature>
<feature type="transmembrane region" description="Helical" evidence="9">
    <location>
        <begin position="203"/>
        <end position="222"/>
    </location>
</feature>
<accession>A0A232LT22</accession>
<dbReference type="InterPro" id="IPR046400">
    <property type="entry name" value="SCS3"/>
</dbReference>
<keyword evidence="7 8" id="KW-0472">Membrane</keyword>
<dbReference type="PANTHER" id="PTHR23129:SF0">
    <property type="entry name" value="ACYL-COENZYME A DIPHOSPHATASE FITM2"/>
    <property type="match status" value="1"/>
</dbReference>
<dbReference type="HAMAP" id="MF_03231">
    <property type="entry name" value="SCS3"/>
    <property type="match status" value="1"/>
</dbReference>
<feature type="transmembrane region" description="Helical" evidence="9">
    <location>
        <begin position="291"/>
        <end position="308"/>
    </location>
</feature>
<evidence type="ECO:0000256" key="1">
    <source>
        <dbReference type="ARBA" id="ARBA00004477"/>
    </source>
</evidence>
<dbReference type="OrthoDB" id="5579088at2759"/>
<comment type="catalytic activity">
    <reaction evidence="8">
        <text>(9Z)-octadecenoyl-CoA + H2O = S-(9Z-octadecenoyl)-4'-phosphopantetheine + adenosine 3',5'-bisphosphate + 2 H(+)</text>
        <dbReference type="Rhea" id="RHEA:65564"/>
        <dbReference type="ChEBI" id="CHEBI:15377"/>
        <dbReference type="ChEBI" id="CHEBI:15378"/>
        <dbReference type="ChEBI" id="CHEBI:57387"/>
        <dbReference type="ChEBI" id="CHEBI:58343"/>
        <dbReference type="ChEBI" id="CHEBI:156553"/>
    </reaction>
</comment>
<comment type="caution">
    <text evidence="10">The sequence shown here is derived from an EMBL/GenBank/DDBJ whole genome shotgun (WGS) entry which is preliminary data.</text>
</comment>
<keyword evidence="2 8" id="KW-0812">Transmembrane</keyword>
<dbReference type="GO" id="GO:0008654">
    <property type="term" value="P:phospholipid biosynthetic process"/>
    <property type="evidence" value="ECO:0007669"/>
    <property type="project" value="UniProtKB-KW"/>
</dbReference>
<keyword evidence="5 8" id="KW-1133">Transmembrane helix</keyword>
<dbReference type="InterPro" id="IPR019388">
    <property type="entry name" value="FIT"/>
</dbReference>
<feature type="transmembrane region" description="Helical" evidence="9">
    <location>
        <begin position="79"/>
        <end position="98"/>
    </location>
</feature>
<proteinExistence type="inferred from homology"/>
<gene>
    <name evidence="8" type="primary">SCS3</name>
    <name evidence="8" type="synonym">FIT2B</name>
    <name evidence="10" type="ORF">Egran_04958</name>
</gene>
<dbReference type="PANTHER" id="PTHR23129">
    <property type="entry name" value="ACYL-COENZYME A DIPHOSPHATASE FITM2"/>
    <property type="match status" value="1"/>
</dbReference>
<feature type="active site" evidence="8">
    <location>
        <position position="206"/>
    </location>
</feature>
<sequence>MATSSSTTISPRRHESVSRWRSGQPPAFALLVYPITLLVGSLYSAISPTAQSQQQSTATRPGPVVPINYFARKDNIFNIYFVKVGWAWTTLAFVSLLFTQQAYTHSPVELRAKRSIKALLRYAVVTCAWILTTQWFFGPAIIDRMFTLSGGRCENISILADSPSPSSSAAAGTAHKVTEEIKTIFTAVACKAAAGHWKGGHDVSGHVFMLVLASAFLAVEALGASSEECKPLADGAKEKQHNINTMDHSAVADIDDRFKVWSLRFVWGVALLSWWMLLMTAIWFHTWLEKLSGLLIAISVIYITYYLPRTLTSWRYVIGIPGI</sequence>
<keyword evidence="8" id="KW-0594">Phospholipid biosynthesis</keyword>
<comment type="subcellular location">
    <subcellularLocation>
        <location evidence="1 8">Endoplasmic reticulum membrane</location>
        <topology evidence="1 8">Multi-pass membrane protein</topology>
    </subcellularLocation>
</comment>
<evidence type="ECO:0000256" key="3">
    <source>
        <dbReference type="ARBA" id="ARBA00022801"/>
    </source>
</evidence>
<evidence type="ECO:0000313" key="11">
    <source>
        <dbReference type="Proteomes" id="UP000243515"/>
    </source>
</evidence>
<evidence type="ECO:0000256" key="9">
    <source>
        <dbReference type="SAM" id="Phobius"/>
    </source>
</evidence>
<feature type="transmembrane region" description="Helical" evidence="9">
    <location>
        <begin position="119"/>
        <end position="137"/>
    </location>
</feature>
<evidence type="ECO:0000256" key="5">
    <source>
        <dbReference type="ARBA" id="ARBA00022989"/>
    </source>
</evidence>
<keyword evidence="6" id="KW-0443">Lipid metabolism</keyword>